<sequence length="135" mass="15471">ALLLAIVSAAPASQSSSDVGANEMEAVHSFASLSPNGFLATSQMENQWPWDDKEEDNTHKGYDNDHSKDEEHHDWNDIDYSKDEENYDWNDSDYTEDAGHYDWDDKEFKKKRDRKKDLSGRPLVADNDMAWSNGL</sequence>
<evidence type="ECO:0000313" key="2">
    <source>
        <dbReference type="EMBL" id="OBZ91672.1"/>
    </source>
</evidence>
<protein>
    <submittedName>
        <fullName evidence="2">Uncharacterized protein</fullName>
    </submittedName>
</protein>
<reference evidence="2 3" key="1">
    <citation type="submission" date="2016-03" db="EMBL/GenBank/DDBJ databases">
        <title>Choanephora cucurbitarum.</title>
        <authorList>
            <person name="Min B."/>
            <person name="Park H."/>
            <person name="Park J.-H."/>
            <person name="Shin H.-D."/>
            <person name="Choi I.-G."/>
        </authorList>
    </citation>
    <scope>NUCLEOTIDE SEQUENCE [LARGE SCALE GENOMIC DNA]</scope>
    <source>
        <strain evidence="2 3">KUS-F28377</strain>
    </source>
</reference>
<dbReference type="InParanoid" id="A0A1C7NRE2"/>
<gene>
    <name evidence="2" type="ORF">A0J61_00278</name>
</gene>
<name>A0A1C7NRE2_9FUNG</name>
<evidence type="ECO:0000313" key="3">
    <source>
        <dbReference type="Proteomes" id="UP000093000"/>
    </source>
</evidence>
<dbReference type="AlphaFoldDB" id="A0A1C7NRE2"/>
<evidence type="ECO:0000256" key="1">
    <source>
        <dbReference type="SAM" id="MobiDB-lite"/>
    </source>
</evidence>
<dbReference type="Proteomes" id="UP000093000">
    <property type="component" value="Unassembled WGS sequence"/>
</dbReference>
<dbReference type="EMBL" id="LUGH01000006">
    <property type="protein sequence ID" value="OBZ91672.1"/>
    <property type="molecule type" value="Genomic_DNA"/>
</dbReference>
<feature type="region of interest" description="Disordered" evidence="1">
    <location>
        <begin position="43"/>
        <end position="135"/>
    </location>
</feature>
<accession>A0A1C7NRE2</accession>
<feature type="non-terminal residue" evidence="2">
    <location>
        <position position="1"/>
    </location>
</feature>
<feature type="compositionally biased region" description="Basic and acidic residues" evidence="1">
    <location>
        <begin position="97"/>
        <end position="119"/>
    </location>
</feature>
<feature type="compositionally biased region" description="Acidic residues" evidence="1">
    <location>
        <begin position="85"/>
        <end position="96"/>
    </location>
</feature>
<keyword evidence="3" id="KW-1185">Reference proteome</keyword>
<feature type="compositionally biased region" description="Basic and acidic residues" evidence="1">
    <location>
        <begin position="56"/>
        <end position="84"/>
    </location>
</feature>
<proteinExistence type="predicted"/>
<comment type="caution">
    <text evidence="2">The sequence shown here is derived from an EMBL/GenBank/DDBJ whole genome shotgun (WGS) entry which is preliminary data.</text>
</comment>
<organism evidence="2 3">
    <name type="scientific">Choanephora cucurbitarum</name>
    <dbReference type="NCBI Taxonomy" id="101091"/>
    <lineage>
        <taxon>Eukaryota</taxon>
        <taxon>Fungi</taxon>
        <taxon>Fungi incertae sedis</taxon>
        <taxon>Mucoromycota</taxon>
        <taxon>Mucoromycotina</taxon>
        <taxon>Mucoromycetes</taxon>
        <taxon>Mucorales</taxon>
        <taxon>Mucorineae</taxon>
        <taxon>Choanephoraceae</taxon>
        <taxon>Choanephoroideae</taxon>
        <taxon>Choanephora</taxon>
    </lineage>
</organism>